<dbReference type="EMBL" id="RYVC01000005">
    <property type="protein sequence ID" value="RYQ47636.1"/>
    <property type="molecule type" value="Genomic_DNA"/>
</dbReference>
<dbReference type="EMBL" id="PCHB01000022">
    <property type="protein sequence ID" value="PKU94129.1"/>
    <property type="molecule type" value="Genomic_DNA"/>
</dbReference>
<keyword evidence="1" id="KW-0378">Hydrolase</keyword>
<comment type="caution">
    <text evidence="1">The sequence shown here is derived from an EMBL/GenBank/DDBJ whole genome shotgun (WGS) entry which is preliminary data.</text>
</comment>
<name>A0A2N3QQR8_9BIFI</name>
<dbReference type="AlphaFoldDB" id="A0A2N3QQR8"/>
<evidence type="ECO:0000313" key="2">
    <source>
        <dbReference type="EMBL" id="RYQ47636.1"/>
    </source>
</evidence>
<evidence type="ECO:0000313" key="3">
    <source>
        <dbReference type="Proteomes" id="UP000233783"/>
    </source>
</evidence>
<evidence type="ECO:0000313" key="4">
    <source>
        <dbReference type="Proteomes" id="UP000292933"/>
    </source>
</evidence>
<sequence length="229" mass="25983">MTIYEYGTENEKKVLFIATAGLEPYWAFQKQADALGTNYHVYAVAADGHDGQPGDFISIEKTVSEMSAELKRHGVTRLYAAYGLSMGGAIVVRFLATGEIPVDRAIIDGGILPYTYPKWVCRLIHMGDFIAMRSVTRSRKLLELVAPPEKFTAVGSDPKEEYDDLMEFYKTYSNKTVSNVFWSANNYKLPHPAPKLDTKIEYWYGEHEKKARKNDMAYIKSYFAGVTFR</sequence>
<dbReference type="RefSeq" id="WP_101393904.1">
    <property type="nucleotide sequence ID" value="NZ_PCHB01000022.1"/>
</dbReference>
<accession>A0A2N3QQR8</accession>
<reference evidence="1 3" key="1">
    <citation type="submission" date="2017-10" db="EMBL/GenBank/DDBJ databases">
        <title>Bifidobacterium genomics.</title>
        <authorList>
            <person name="Lugli G.A."/>
            <person name="Milani C."/>
            <person name="Mancabelli L."/>
        </authorList>
    </citation>
    <scope>NUCLEOTIDE SEQUENCE [LARGE SCALE GENOMIC DNA]</scope>
    <source>
        <strain evidence="1 3">1744B</strain>
    </source>
</reference>
<dbReference type="InterPro" id="IPR029058">
    <property type="entry name" value="AB_hydrolase_fold"/>
</dbReference>
<gene>
    <name evidence="1" type="ORF">CQR56_1680</name>
    <name evidence="2" type="ORF">PG1780B_0413</name>
</gene>
<proteinExistence type="predicted"/>
<dbReference type="GO" id="GO:0016787">
    <property type="term" value="F:hydrolase activity"/>
    <property type="evidence" value="ECO:0007669"/>
    <property type="project" value="UniProtKB-KW"/>
</dbReference>
<dbReference type="Gene3D" id="3.40.50.1820">
    <property type="entry name" value="alpha/beta hydrolase"/>
    <property type="match status" value="1"/>
</dbReference>
<reference evidence="2 4" key="2">
    <citation type="submission" date="2018-12" db="EMBL/GenBank/DDBJ databases">
        <title>Unveiling genomic diversity among members of the Bifidobacterium pseudolongum species, a widely distributed gut commensal of the animal kingdom.</title>
        <authorList>
            <person name="Lugli G.A."/>
            <person name="Duranti S."/>
            <person name="Albert K."/>
            <person name="Mancabelli L."/>
            <person name="Napoli S."/>
            <person name="Viappiani A."/>
            <person name="Anzalone R."/>
            <person name="Longhi G."/>
            <person name="Milani C."/>
            <person name="Turroni F."/>
            <person name="Alessandri G."/>
            <person name="Sela D.A."/>
            <person name="Van Sinderen D."/>
            <person name="Ventura M."/>
        </authorList>
    </citation>
    <scope>NUCLEOTIDE SEQUENCE [LARGE SCALE GENOMIC DNA]</scope>
    <source>
        <strain evidence="2 4">1780B</strain>
    </source>
</reference>
<dbReference type="Proteomes" id="UP000233783">
    <property type="component" value="Unassembled WGS sequence"/>
</dbReference>
<organism evidence="1 3">
    <name type="scientific">Bifidobacterium pseudolongum subsp. globosum</name>
    <dbReference type="NCBI Taxonomy" id="1690"/>
    <lineage>
        <taxon>Bacteria</taxon>
        <taxon>Bacillati</taxon>
        <taxon>Actinomycetota</taxon>
        <taxon>Actinomycetes</taxon>
        <taxon>Bifidobacteriales</taxon>
        <taxon>Bifidobacteriaceae</taxon>
        <taxon>Bifidobacterium</taxon>
    </lineage>
</organism>
<dbReference type="Proteomes" id="UP000292933">
    <property type="component" value="Unassembled WGS sequence"/>
</dbReference>
<dbReference type="SUPFAM" id="SSF53474">
    <property type="entry name" value="alpha/beta-Hydrolases"/>
    <property type="match status" value="1"/>
</dbReference>
<protein>
    <submittedName>
        <fullName evidence="1 2">Alpha/beta hydrolase</fullName>
    </submittedName>
</protein>
<evidence type="ECO:0000313" key="1">
    <source>
        <dbReference type="EMBL" id="PKU94129.1"/>
    </source>
</evidence>